<sequence length="459" mass="51272">MPKKKRDYSSCESDFSNCKPLKSRQKIPRISCDQKPITSCYDTVQSQNPASNSKGKQNRSFVKQIRKRLDKWYSATKTPACVIYLRGGTVLCEGPEFLKARFGRNVDIQRKFLRAVLNHGNNVQSEEEISSENVNGEAHFPVSLPPEGGNYKVEDLRKIVTSCVTIGKSGYCNPYWGNAEYRPCWWPQEIPFASPCTGKSRLSKMHLVRVMECYRSFCSSKTSSGTRIVPAQQVNSGDEETTTQEDGQEPDSNDQSLEEISSQNMIAQAHFPVSLPPEGGNCKVDDLRKIVTKCVTTGKNGGYCSPHWGKAEYRPCWWPQEIPFVSPYAGRSRLSKTQLVRVMECYRSFYPSKTSSGTRIVPPQQVNSGNEETITQEAGQQPAPHNIIYIVFPQVNNSSNVQTVTPEDAGQRSDADIVPPRQETNDNPEILTQEDGQSEVLYALQGAVGATTSILTERD</sequence>
<comment type="caution">
    <text evidence="2">The sequence shown here is derived from an EMBL/GenBank/DDBJ whole genome shotgun (WGS) entry which is preliminary data.</text>
</comment>
<evidence type="ECO:0008006" key="4">
    <source>
        <dbReference type="Google" id="ProtNLM"/>
    </source>
</evidence>
<organism evidence="2 3">
    <name type="scientific">Porites lobata</name>
    <dbReference type="NCBI Taxonomy" id="104759"/>
    <lineage>
        <taxon>Eukaryota</taxon>
        <taxon>Metazoa</taxon>
        <taxon>Cnidaria</taxon>
        <taxon>Anthozoa</taxon>
        <taxon>Hexacorallia</taxon>
        <taxon>Scleractinia</taxon>
        <taxon>Fungiina</taxon>
        <taxon>Poritidae</taxon>
        <taxon>Porites</taxon>
    </lineage>
</organism>
<name>A0ABN8QCA1_9CNID</name>
<evidence type="ECO:0000313" key="3">
    <source>
        <dbReference type="Proteomes" id="UP001159405"/>
    </source>
</evidence>
<keyword evidence="3" id="KW-1185">Reference proteome</keyword>
<accession>A0ABN8QCA1</accession>
<protein>
    <recommendedName>
        <fullName evidence="4">Nuclear respiratory factor 1 NLS/DNA-binding dimerisation domain-containing protein</fullName>
    </recommendedName>
</protein>
<feature type="region of interest" description="Disordered" evidence="1">
    <location>
        <begin position="400"/>
        <end position="429"/>
    </location>
</feature>
<dbReference type="EMBL" id="CALNXK010000120">
    <property type="protein sequence ID" value="CAH3161557.1"/>
    <property type="molecule type" value="Genomic_DNA"/>
</dbReference>
<reference evidence="2 3" key="1">
    <citation type="submission" date="2022-05" db="EMBL/GenBank/DDBJ databases">
        <authorList>
            <consortium name="Genoscope - CEA"/>
            <person name="William W."/>
        </authorList>
    </citation>
    <scope>NUCLEOTIDE SEQUENCE [LARGE SCALE GENOMIC DNA]</scope>
</reference>
<gene>
    <name evidence="2" type="ORF">PLOB_00004937</name>
</gene>
<evidence type="ECO:0000313" key="2">
    <source>
        <dbReference type="EMBL" id="CAH3161557.1"/>
    </source>
</evidence>
<evidence type="ECO:0000256" key="1">
    <source>
        <dbReference type="SAM" id="MobiDB-lite"/>
    </source>
</evidence>
<feature type="compositionally biased region" description="Acidic residues" evidence="1">
    <location>
        <begin position="237"/>
        <end position="252"/>
    </location>
</feature>
<proteinExistence type="predicted"/>
<dbReference type="Proteomes" id="UP001159405">
    <property type="component" value="Unassembled WGS sequence"/>
</dbReference>
<feature type="region of interest" description="Disordered" evidence="1">
    <location>
        <begin position="228"/>
        <end position="257"/>
    </location>
</feature>